<accession>A0A0Q3PTZ1</accession>
<sequence length="132" mass="14856">MEKVHGDMDEVYGDMEKVHGDMDEVYGDMEMVHGDMDEVHGDMDEVYGDMEKVHGDTEEVYGNMDEVYGAMEVYGATQKLYRDEAQLAPEVGMDPPISGASRRLELVWGVSTRNSRTYPTPTLVSDGIQRMP</sequence>
<dbReference type="OrthoDB" id="10487509at2759"/>
<evidence type="ECO:0000313" key="1">
    <source>
        <dbReference type="EMBL" id="KQK84683.1"/>
    </source>
</evidence>
<comment type="caution">
    <text evidence="1">The sequence shown here is derived from an EMBL/GenBank/DDBJ whole genome shotgun (WGS) entry which is preliminary data.</text>
</comment>
<proteinExistence type="predicted"/>
<dbReference type="AlphaFoldDB" id="A0A0Q3PTZ1"/>
<organism evidence="1 2">
    <name type="scientific">Amazona aestiva</name>
    <name type="common">Blue-fronted Amazon parrot</name>
    <dbReference type="NCBI Taxonomy" id="12930"/>
    <lineage>
        <taxon>Eukaryota</taxon>
        <taxon>Metazoa</taxon>
        <taxon>Chordata</taxon>
        <taxon>Craniata</taxon>
        <taxon>Vertebrata</taxon>
        <taxon>Euteleostomi</taxon>
        <taxon>Archelosauria</taxon>
        <taxon>Archosauria</taxon>
        <taxon>Dinosauria</taxon>
        <taxon>Saurischia</taxon>
        <taxon>Theropoda</taxon>
        <taxon>Coelurosauria</taxon>
        <taxon>Aves</taxon>
        <taxon>Neognathae</taxon>
        <taxon>Neoaves</taxon>
        <taxon>Telluraves</taxon>
        <taxon>Australaves</taxon>
        <taxon>Psittaciformes</taxon>
        <taxon>Psittacidae</taxon>
        <taxon>Amazona</taxon>
    </lineage>
</organism>
<gene>
    <name evidence="1" type="ORF">AAES_46546</name>
</gene>
<dbReference type="Proteomes" id="UP000051836">
    <property type="component" value="Unassembled WGS sequence"/>
</dbReference>
<evidence type="ECO:0000313" key="2">
    <source>
        <dbReference type="Proteomes" id="UP000051836"/>
    </source>
</evidence>
<reference evidence="1 2" key="1">
    <citation type="submission" date="2015-10" db="EMBL/GenBank/DDBJ databases">
        <authorList>
            <person name="Gilbert D.G."/>
        </authorList>
    </citation>
    <scope>NUCLEOTIDE SEQUENCE [LARGE SCALE GENOMIC DNA]</scope>
    <source>
        <strain evidence="1">FVVF132</strain>
    </source>
</reference>
<dbReference type="EMBL" id="LMAW01001020">
    <property type="protein sequence ID" value="KQK84683.1"/>
    <property type="molecule type" value="Genomic_DNA"/>
</dbReference>
<dbReference type="STRING" id="12930.A0A0Q3PTZ1"/>
<name>A0A0Q3PTZ1_AMAAE</name>
<keyword evidence="2" id="KW-1185">Reference proteome</keyword>
<protein>
    <submittedName>
        <fullName evidence="1">Uncharacterized protein</fullName>
    </submittedName>
</protein>